<feature type="region of interest" description="Disordered" evidence="1">
    <location>
        <begin position="147"/>
        <end position="166"/>
    </location>
</feature>
<reference evidence="2" key="1">
    <citation type="submission" date="2022-10" db="EMBL/GenBank/DDBJ databases">
        <title>Novel sulphate-reducing endosymbionts in the free-living metamonad Anaeramoeba.</title>
        <authorList>
            <person name="Jerlstrom-Hultqvist J."/>
            <person name="Cepicka I."/>
            <person name="Gallot-Lavallee L."/>
            <person name="Salas-Leiva D."/>
            <person name="Curtis B.A."/>
            <person name="Zahonova K."/>
            <person name="Pipaliya S."/>
            <person name="Dacks J."/>
            <person name="Roger A.J."/>
        </authorList>
    </citation>
    <scope>NUCLEOTIDE SEQUENCE</scope>
    <source>
        <strain evidence="2">BMAN</strain>
    </source>
</reference>
<name>A0A9Q0LXC5_ANAIG</name>
<evidence type="ECO:0000313" key="3">
    <source>
        <dbReference type="Proteomes" id="UP001149090"/>
    </source>
</evidence>
<comment type="caution">
    <text evidence="2">The sequence shown here is derived from an EMBL/GenBank/DDBJ whole genome shotgun (WGS) entry which is preliminary data.</text>
</comment>
<feature type="region of interest" description="Disordered" evidence="1">
    <location>
        <begin position="190"/>
        <end position="216"/>
    </location>
</feature>
<evidence type="ECO:0000256" key="1">
    <source>
        <dbReference type="SAM" id="MobiDB-lite"/>
    </source>
</evidence>
<gene>
    <name evidence="2" type="ORF">M0811_14080</name>
</gene>
<feature type="compositionally biased region" description="Acidic residues" evidence="1">
    <location>
        <begin position="199"/>
        <end position="216"/>
    </location>
</feature>
<evidence type="ECO:0000313" key="2">
    <source>
        <dbReference type="EMBL" id="KAJ5080485.1"/>
    </source>
</evidence>
<sequence>MSAKPILIQILKKIKELQITIALMIESIKEEKIIENENIQKHKFFVIQEISYFFKHFTKFKYKLSKEQEQMKNNLFIQFQNLSNLIKEIELNKNQKIQNPNDLVDSLSKKLNSIFQVVNISETKLLYSAKSQKFQLEKPFLSERKTTKSERILNSNQKPKSKLKSKLPDDKDFIFDNVYENLLDIKSNENRNKNKNKNEDEDEDENNKDPEDFEIVETYEIQKEIQKEIQNQN</sequence>
<dbReference type="AlphaFoldDB" id="A0A9Q0LXC5"/>
<protein>
    <submittedName>
        <fullName evidence="2">Uncharacterized protein</fullName>
    </submittedName>
</protein>
<dbReference type="EMBL" id="JAPDFW010000010">
    <property type="protein sequence ID" value="KAJ5080485.1"/>
    <property type="molecule type" value="Genomic_DNA"/>
</dbReference>
<organism evidence="2 3">
    <name type="scientific">Anaeramoeba ignava</name>
    <name type="common">Anaerobic marine amoeba</name>
    <dbReference type="NCBI Taxonomy" id="1746090"/>
    <lineage>
        <taxon>Eukaryota</taxon>
        <taxon>Metamonada</taxon>
        <taxon>Anaeramoebidae</taxon>
        <taxon>Anaeramoeba</taxon>
    </lineage>
</organism>
<accession>A0A9Q0LXC5</accession>
<dbReference type="Proteomes" id="UP001149090">
    <property type="component" value="Unassembled WGS sequence"/>
</dbReference>
<proteinExistence type="predicted"/>
<keyword evidence="3" id="KW-1185">Reference proteome</keyword>